<feature type="compositionally biased region" description="Polar residues" evidence="1">
    <location>
        <begin position="204"/>
        <end position="214"/>
    </location>
</feature>
<feature type="compositionally biased region" description="Basic and acidic residues" evidence="1">
    <location>
        <begin position="495"/>
        <end position="512"/>
    </location>
</feature>
<feature type="compositionally biased region" description="Basic and acidic residues" evidence="1">
    <location>
        <begin position="334"/>
        <end position="357"/>
    </location>
</feature>
<feature type="compositionally biased region" description="Low complexity" evidence="1">
    <location>
        <begin position="239"/>
        <end position="257"/>
    </location>
</feature>
<feature type="region of interest" description="Disordered" evidence="1">
    <location>
        <begin position="409"/>
        <end position="539"/>
    </location>
</feature>
<keyword evidence="3" id="KW-1185">Reference proteome</keyword>
<dbReference type="Proteomes" id="UP000193240">
    <property type="component" value="Unassembled WGS sequence"/>
</dbReference>
<gene>
    <name evidence="2" type="ORF">B5807_05164</name>
</gene>
<feature type="compositionally biased region" description="Basic residues" evidence="1">
    <location>
        <begin position="316"/>
        <end position="333"/>
    </location>
</feature>
<proteinExistence type="predicted"/>
<dbReference type="AlphaFoldDB" id="A0A1Y2M338"/>
<dbReference type="STRING" id="105696.A0A1Y2M338"/>
<feature type="compositionally biased region" description="Basic and acidic residues" evidence="1">
    <location>
        <begin position="188"/>
        <end position="203"/>
    </location>
</feature>
<dbReference type="InParanoid" id="A0A1Y2M338"/>
<dbReference type="EMBL" id="KZ107842">
    <property type="protein sequence ID" value="OSS50500.1"/>
    <property type="molecule type" value="Genomic_DNA"/>
</dbReference>
<feature type="compositionally biased region" description="Basic residues" evidence="1">
    <location>
        <begin position="421"/>
        <end position="432"/>
    </location>
</feature>
<name>A0A1Y2M338_EPING</name>
<feature type="compositionally biased region" description="Basic and acidic residues" evidence="1">
    <location>
        <begin position="453"/>
        <end position="480"/>
    </location>
</feature>
<protein>
    <recommendedName>
        <fullName evidence="4">Glycine zipper 2TM domain-containing protein</fullName>
    </recommendedName>
</protein>
<dbReference type="OMA" id="MWGADKI"/>
<evidence type="ECO:0000256" key="1">
    <source>
        <dbReference type="SAM" id="MobiDB-lite"/>
    </source>
</evidence>
<feature type="compositionally biased region" description="Polar residues" evidence="1">
    <location>
        <begin position="133"/>
        <end position="147"/>
    </location>
</feature>
<feature type="compositionally biased region" description="Basic and acidic residues" evidence="1">
    <location>
        <begin position="43"/>
        <end position="62"/>
    </location>
</feature>
<sequence>MSVLAFKALGHGAEKIPDKFFEKIPGGFFKPEEEKKKGKKNRSSPEDKRRRSSDRSRRERSPQNDYSDYSSHDSDFDEEAQKGERRRRKTTRRGTSRSPSRGRGGEYNDRDMAYLAEQGQGQVPYFPPPPTSEYATYSPQEYDSRPSQGDYRPTSAQPQPLYGQTYPTQPPINRHDGISPPVVAYGEEAAHRYEEIQHAKTDQTHQPQSASATRYTPGPGYAPSPVSMPTAPIPPPPVGVNFQPTGANAPYAPYNPATFGPNDHNYPPLNGYASPSPINRQQSRSQPSFEQDQRYYSYNPRSSDQRITAYNDHHSPGRRSSTKHDRREHRHRARSVDSRSSRREKSRMSDMREKFDDMDLRTKNLGATVAGALAGGFAGRAAGKSRLTMLAGAAAGALGGQAIATRNVERVKEEHGGHLPSRSRSRSRRRKHDDRDRSRDRKNVGGLRARSRSIIDRFRSKSQRRDGRDDRDGRDRHYDSDSQYESDDRHRRRDGSRDSRRPDRGYKVHEEYDYFLASGSDGDDSPVVERRKKTVKKKD</sequence>
<feature type="compositionally biased region" description="Basic and acidic residues" evidence="1">
    <location>
        <begin position="12"/>
        <end position="22"/>
    </location>
</feature>
<evidence type="ECO:0000313" key="3">
    <source>
        <dbReference type="Proteomes" id="UP000193240"/>
    </source>
</evidence>
<feature type="compositionally biased region" description="Polar residues" evidence="1">
    <location>
        <begin position="276"/>
        <end position="308"/>
    </location>
</feature>
<feature type="compositionally biased region" description="Basic and acidic residues" evidence="1">
    <location>
        <begin position="433"/>
        <end position="443"/>
    </location>
</feature>
<feature type="compositionally biased region" description="Basic residues" evidence="1">
    <location>
        <begin position="84"/>
        <end position="95"/>
    </location>
</feature>
<organism evidence="2 3">
    <name type="scientific">Epicoccum nigrum</name>
    <name type="common">Soil fungus</name>
    <name type="synonym">Epicoccum purpurascens</name>
    <dbReference type="NCBI Taxonomy" id="105696"/>
    <lineage>
        <taxon>Eukaryota</taxon>
        <taxon>Fungi</taxon>
        <taxon>Dikarya</taxon>
        <taxon>Ascomycota</taxon>
        <taxon>Pezizomycotina</taxon>
        <taxon>Dothideomycetes</taxon>
        <taxon>Pleosporomycetidae</taxon>
        <taxon>Pleosporales</taxon>
        <taxon>Pleosporineae</taxon>
        <taxon>Didymellaceae</taxon>
        <taxon>Epicoccum</taxon>
    </lineage>
</organism>
<feature type="region of interest" description="Disordered" evidence="1">
    <location>
        <begin position="1"/>
        <end position="357"/>
    </location>
</feature>
<feature type="compositionally biased region" description="Basic and acidic residues" evidence="1">
    <location>
        <begin position="70"/>
        <end position="83"/>
    </location>
</feature>
<feature type="compositionally biased region" description="Basic residues" evidence="1">
    <location>
        <begin position="530"/>
        <end position="539"/>
    </location>
</feature>
<reference evidence="2 3" key="1">
    <citation type="journal article" date="2017" name="Genome Announc.">
        <title>Genome sequence of the saprophytic ascomycete Epicoccum nigrum ICMP 19927 strain isolated from New Zealand.</title>
        <authorList>
            <person name="Fokin M."/>
            <person name="Fleetwood D."/>
            <person name="Weir B.S."/>
            <person name="Villas-Boas S.G."/>
        </authorList>
    </citation>
    <scope>NUCLEOTIDE SEQUENCE [LARGE SCALE GENOMIC DNA]</scope>
    <source>
        <strain evidence="2 3">ICMP 19927</strain>
    </source>
</reference>
<accession>A0A1Y2M338</accession>
<evidence type="ECO:0008006" key="4">
    <source>
        <dbReference type="Google" id="ProtNLM"/>
    </source>
</evidence>
<evidence type="ECO:0000313" key="2">
    <source>
        <dbReference type="EMBL" id="OSS50500.1"/>
    </source>
</evidence>
<feature type="compositionally biased region" description="Basic and acidic residues" evidence="1">
    <location>
        <begin position="103"/>
        <end position="112"/>
    </location>
</feature>